<proteinExistence type="predicted"/>
<dbReference type="OrthoDB" id="7867943at2759"/>
<evidence type="ECO:0000313" key="2">
    <source>
        <dbReference type="Proteomes" id="UP000504634"/>
    </source>
</evidence>
<dbReference type="Proteomes" id="UP000504634">
    <property type="component" value="Unplaced"/>
</dbReference>
<evidence type="ECO:0000256" key="1">
    <source>
        <dbReference type="SAM" id="Phobius"/>
    </source>
</evidence>
<gene>
    <name evidence="3" type="primary">LOC115628917</name>
</gene>
<dbReference type="AlphaFoldDB" id="A0A6J2TZE0"/>
<feature type="transmembrane region" description="Helical" evidence="1">
    <location>
        <begin position="160"/>
        <end position="181"/>
    </location>
</feature>
<keyword evidence="2" id="KW-1185">Reference proteome</keyword>
<sequence length="231" mass="26282">MSHKFDPYPRLPTLDIYSDEEGCSDDSLCNTALKTHDPEKLYRALWQTAVLYPRLEDETPPRSFYEVLENDDIEFHCSNCGKMLISMSTQTMERCLLDQCNDSTQTESVMGSTSTLTSPRVLSHDAEPILQLQRGTVENLNSNPSSSASRSARRRRMYKMWSLVKTIMVLSSMLQCAYTLYSVGRTLLLNRMLAPNPMVPILPPPSFSPWNYLVGKMYELTVSAGRKLHII</sequence>
<reference evidence="3" key="1">
    <citation type="submission" date="2025-08" db="UniProtKB">
        <authorList>
            <consortium name="RefSeq"/>
        </authorList>
    </citation>
    <scope>IDENTIFICATION</scope>
    <source>
        <strain evidence="3">11010-0011.00</strain>
        <tissue evidence="3">Whole body</tissue>
    </source>
</reference>
<keyword evidence="1" id="KW-0812">Transmembrane</keyword>
<dbReference type="RefSeq" id="XP_030381040.1">
    <property type="nucleotide sequence ID" value="XM_030525180.1"/>
</dbReference>
<dbReference type="GeneID" id="115628917"/>
<organism evidence="2 3">
    <name type="scientific">Drosophila lebanonensis</name>
    <name type="common">Fruit fly</name>
    <name type="synonym">Scaptodrosophila lebanonensis</name>
    <dbReference type="NCBI Taxonomy" id="7225"/>
    <lineage>
        <taxon>Eukaryota</taxon>
        <taxon>Metazoa</taxon>
        <taxon>Ecdysozoa</taxon>
        <taxon>Arthropoda</taxon>
        <taxon>Hexapoda</taxon>
        <taxon>Insecta</taxon>
        <taxon>Pterygota</taxon>
        <taxon>Neoptera</taxon>
        <taxon>Endopterygota</taxon>
        <taxon>Diptera</taxon>
        <taxon>Brachycera</taxon>
        <taxon>Muscomorpha</taxon>
        <taxon>Ephydroidea</taxon>
        <taxon>Drosophilidae</taxon>
        <taxon>Scaptodrosophila</taxon>
    </lineage>
</organism>
<evidence type="ECO:0000313" key="3">
    <source>
        <dbReference type="RefSeq" id="XP_030381040.1"/>
    </source>
</evidence>
<protein>
    <submittedName>
        <fullName evidence="3">Uncharacterized protein LOC115628917</fullName>
    </submittedName>
</protein>
<accession>A0A6J2TZE0</accession>
<name>A0A6J2TZE0_DROLE</name>
<keyword evidence="1" id="KW-1133">Transmembrane helix</keyword>
<keyword evidence="1" id="KW-0472">Membrane</keyword>